<dbReference type="EMBL" id="FZNZ01000013">
    <property type="protein sequence ID" value="SNR84072.1"/>
    <property type="molecule type" value="Genomic_DNA"/>
</dbReference>
<keyword evidence="3" id="KW-1185">Reference proteome</keyword>
<evidence type="ECO:0000313" key="3">
    <source>
        <dbReference type="Proteomes" id="UP000198427"/>
    </source>
</evidence>
<reference evidence="2 3" key="1">
    <citation type="submission" date="2017-06" db="EMBL/GenBank/DDBJ databases">
        <authorList>
            <person name="Varghese N."/>
            <person name="Submissions S."/>
        </authorList>
    </citation>
    <scope>NUCLEOTIDE SEQUENCE [LARGE SCALE GENOMIC DNA]</scope>
    <source>
        <strain evidence="2 3">DSM 26989</strain>
    </source>
</reference>
<accession>A0AA94LKA9</accession>
<protein>
    <recommendedName>
        <fullName evidence="4">DUF4906 domain-containing protein</fullName>
    </recommendedName>
</protein>
<sequence>MKKRVYLSALFSAMFLILFSACSSDENMDKGQTVDVAKNIIFNMNFVDYNTGDSIEGKTRASQPELSKKQIVPMGDFFAEVSLERDTTKASKKEQAATTRALADGNYRVYAYQGSVQKGMITGTMASNTFTPDGGIDGMSLLPGTYTFICVNDGIDVSGSLWKVSQSDIEKARIGVAENVNIATSPKLQKVTFDMKHVGCRIRPEIDAEGYRALGIQATLSSVNDIPQQVMFDPATRAYSYGNTAAFSANINNDYTYVYMWPRKYLYVCPGAKIADFKMTLNSGMGFNIPITNKRTWTFSNQTMMQENGSYILHITLKYNYIYLYSDGTTGQYTDADFSSHTPVGMVVSRSKRLAIALKDAAHWNDAGGTGYFWSTLNEQSNPNTSTVLNNHLNDFNGEDYSYSSTYAKNGVLRANDAVNFPAFHKAATYDAGVTLTGGLSNHKWFLPTIAEWDLYVKNLRLSNRQFAEPSTDWKSTADEFGFKRGGGEPLYHLEKTLPIGTPSLVYGGRYMSASEYSTNDYFAMKINVTASHINPWTSDVTYYYSLDGSYDAPKNNAFGFISFVAIRPFIHY</sequence>
<proteinExistence type="predicted"/>
<comment type="caution">
    <text evidence="2">The sequence shown here is derived from an EMBL/GenBank/DDBJ whole genome shotgun (WGS) entry which is preliminary data.</text>
</comment>
<dbReference type="GeneID" id="94029826"/>
<keyword evidence="1" id="KW-0732">Signal</keyword>
<evidence type="ECO:0008006" key="4">
    <source>
        <dbReference type="Google" id="ProtNLM"/>
    </source>
</evidence>
<feature type="signal peptide" evidence="1">
    <location>
        <begin position="1"/>
        <end position="23"/>
    </location>
</feature>
<organism evidence="2 3">
    <name type="scientific">Prevotella jejuni</name>
    <dbReference type="NCBI Taxonomy" id="1177574"/>
    <lineage>
        <taxon>Bacteria</taxon>
        <taxon>Pseudomonadati</taxon>
        <taxon>Bacteroidota</taxon>
        <taxon>Bacteroidia</taxon>
        <taxon>Bacteroidales</taxon>
        <taxon>Prevotellaceae</taxon>
        <taxon>Prevotella</taxon>
    </lineage>
</organism>
<name>A0AA94LKA9_9BACT</name>
<evidence type="ECO:0000256" key="1">
    <source>
        <dbReference type="SAM" id="SignalP"/>
    </source>
</evidence>
<feature type="chain" id="PRO_5041666558" description="DUF4906 domain-containing protein" evidence="1">
    <location>
        <begin position="24"/>
        <end position="573"/>
    </location>
</feature>
<dbReference type="AlphaFoldDB" id="A0AA94LKA9"/>
<dbReference type="PROSITE" id="PS51257">
    <property type="entry name" value="PROKAR_LIPOPROTEIN"/>
    <property type="match status" value="1"/>
</dbReference>
<dbReference type="Proteomes" id="UP000198427">
    <property type="component" value="Unassembled WGS sequence"/>
</dbReference>
<dbReference type="RefSeq" id="WP_141240405.1">
    <property type="nucleotide sequence ID" value="NZ_CP023864.1"/>
</dbReference>
<evidence type="ECO:0000313" key="2">
    <source>
        <dbReference type="EMBL" id="SNR84072.1"/>
    </source>
</evidence>
<gene>
    <name evidence="2" type="ORF">SAMN06265364_11386</name>
</gene>